<name>A0A447TWY4_SALET</name>
<dbReference type="AlphaFoldDB" id="A0A447TWY4"/>
<reference evidence="4 5" key="1">
    <citation type="submission" date="2018-12" db="EMBL/GenBank/DDBJ databases">
        <authorList>
            <consortium name="Pathogen Informatics"/>
        </authorList>
    </citation>
    <scope>NUCLEOTIDE SEQUENCE [LARGE SCALE GENOMIC DNA]</scope>
    <source>
        <strain evidence="4 5">NCTC6754</strain>
    </source>
</reference>
<evidence type="ECO:0000259" key="3">
    <source>
        <dbReference type="PROSITE" id="PS50045"/>
    </source>
</evidence>
<evidence type="ECO:0000313" key="4">
    <source>
        <dbReference type="EMBL" id="VEB55182.1"/>
    </source>
</evidence>
<dbReference type="InterPro" id="IPR027417">
    <property type="entry name" value="P-loop_NTPase"/>
</dbReference>
<keyword evidence="2" id="KW-0067">ATP-binding</keyword>
<sequence>MAIFSAFGDDRSLRVDVRVLAATNRDLREEVLTGRFRADLFHRLSVFPLFVPPLRERGDDVVLLAGYFCEQCRLRLGLSPRGTESRRTSPFAPTMAGRATSGSWNMPFTVRLCWRERPGQGMRWYWKRSILPCQRTFYPAPPAESFLALPACRNLRESTENFQREMIRQALAQNNHNWAASARALETDVANLHRLAKRLGLKD</sequence>
<dbReference type="Proteomes" id="UP000269208">
    <property type="component" value="Chromosome"/>
</dbReference>
<dbReference type="PANTHER" id="PTHR32071:SF35">
    <property type="entry name" value="ANAEROBIC NITRIC OXIDE REDUCTASE TRANSCRIPTION REGULATOR NORR"/>
    <property type="match status" value="1"/>
</dbReference>
<dbReference type="SUPFAM" id="SSF52540">
    <property type="entry name" value="P-loop containing nucleoside triphosphate hydrolases"/>
    <property type="match status" value="1"/>
</dbReference>
<dbReference type="InterPro" id="IPR009057">
    <property type="entry name" value="Homeodomain-like_sf"/>
</dbReference>
<dbReference type="Pfam" id="PF00158">
    <property type="entry name" value="Sigma54_activat"/>
    <property type="match status" value="1"/>
</dbReference>
<proteinExistence type="predicted"/>
<accession>A0A447TWY4</accession>
<organism evidence="4 5">
    <name type="scientific">Salmonella enterica I</name>
    <dbReference type="NCBI Taxonomy" id="59201"/>
    <lineage>
        <taxon>Bacteria</taxon>
        <taxon>Pseudomonadati</taxon>
        <taxon>Pseudomonadota</taxon>
        <taxon>Gammaproteobacteria</taxon>
        <taxon>Enterobacterales</taxon>
        <taxon>Enterobacteriaceae</taxon>
        <taxon>Salmonella</taxon>
    </lineage>
</organism>
<dbReference type="InterPro" id="IPR002078">
    <property type="entry name" value="Sigma_54_int"/>
</dbReference>
<dbReference type="GO" id="GO:0006355">
    <property type="term" value="P:regulation of DNA-templated transcription"/>
    <property type="evidence" value="ECO:0007669"/>
    <property type="project" value="InterPro"/>
</dbReference>
<dbReference type="SUPFAM" id="SSF46689">
    <property type="entry name" value="Homeodomain-like"/>
    <property type="match status" value="1"/>
</dbReference>
<protein>
    <submittedName>
        <fullName evidence="4">Anaerobic nitric oxide reductase transcription regulator</fullName>
    </submittedName>
</protein>
<dbReference type="PROSITE" id="PS50045">
    <property type="entry name" value="SIGMA54_INTERACT_4"/>
    <property type="match status" value="1"/>
</dbReference>
<dbReference type="GO" id="GO:0005524">
    <property type="term" value="F:ATP binding"/>
    <property type="evidence" value="ECO:0007669"/>
    <property type="project" value="UniProtKB-KW"/>
</dbReference>
<dbReference type="Gene3D" id="1.10.10.60">
    <property type="entry name" value="Homeodomain-like"/>
    <property type="match status" value="1"/>
</dbReference>
<evidence type="ECO:0000256" key="2">
    <source>
        <dbReference type="ARBA" id="ARBA00022840"/>
    </source>
</evidence>
<feature type="domain" description="Sigma-54 factor interaction" evidence="3">
    <location>
        <begin position="1"/>
        <end position="104"/>
    </location>
</feature>
<keyword evidence="1" id="KW-0547">Nucleotide-binding</keyword>
<evidence type="ECO:0000256" key="1">
    <source>
        <dbReference type="ARBA" id="ARBA00022741"/>
    </source>
</evidence>
<dbReference type="EMBL" id="LR134190">
    <property type="protein sequence ID" value="VEB55182.1"/>
    <property type="molecule type" value="Genomic_DNA"/>
</dbReference>
<dbReference type="Gene3D" id="3.40.50.300">
    <property type="entry name" value="P-loop containing nucleotide triphosphate hydrolases"/>
    <property type="match status" value="1"/>
</dbReference>
<evidence type="ECO:0000313" key="5">
    <source>
        <dbReference type="Proteomes" id="UP000269208"/>
    </source>
</evidence>
<gene>
    <name evidence="4" type="primary">norR_4</name>
    <name evidence="4" type="ORF">NCTC6754_03685</name>
</gene>
<dbReference type="PANTHER" id="PTHR32071">
    <property type="entry name" value="TRANSCRIPTIONAL REGULATORY PROTEIN"/>
    <property type="match status" value="1"/>
</dbReference>